<keyword evidence="1" id="KW-0934">Plastid</keyword>
<evidence type="ECO:0000256" key="3">
    <source>
        <dbReference type="ARBA" id="ARBA00022741"/>
    </source>
</evidence>
<keyword evidence="3" id="KW-0547">Nucleotide-binding</keyword>
<comment type="caution">
    <text evidence="6">The sequence shown here is derived from an EMBL/GenBank/DDBJ whole genome shotgun (WGS) entry which is preliminary data.</text>
</comment>
<dbReference type="Gene3D" id="3.40.50.300">
    <property type="entry name" value="P-loop containing nucleotide triphosphate hydrolases"/>
    <property type="match status" value="1"/>
</dbReference>
<organism evidence="6 7">
    <name type="scientific">Ziziphus jujuba var. spinosa</name>
    <dbReference type="NCBI Taxonomy" id="714518"/>
    <lineage>
        <taxon>Eukaryota</taxon>
        <taxon>Viridiplantae</taxon>
        <taxon>Streptophyta</taxon>
        <taxon>Embryophyta</taxon>
        <taxon>Tracheophyta</taxon>
        <taxon>Spermatophyta</taxon>
        <taxon>Magnoliopsida</taxon>
        <taxon>eudicotyledons</taxon>
        <taxon>Gunneridae</taxon>
        <taxon>Pentapetalae</taxon>
        <taxon>rosids</taxon>
        <taxon>fabids</taxon>
        <taxon>Rosales</taxon>
        <taxon>Rhamnaceae</taxon>
        <taxon>Paliureae</taxon>
        <taxon>Ziziphus</taxon>
    </lineage>
</organism>
<sequence length="187" mass="20940">MLVTLRMVSLPKAVSTSSINVVLSHPNVFNMMLQILEDVRLTDSKGRIVDFKNTLLIMTSNVGSSLTKLEVKEIADIMLEFFDRLKGKGIEPQVMERFRDRVVEEGIVEAIVRDQATDHCIPKVNVGFYGLVEDQASVTSIAEFEAMAQEHVEKKAVLVETETDKPSVKMLELFEGVKASKEEVLDL</sequence>
<protein>
    <recommendedName>
        <fullName evidence="5">ATPase AAA-type core domain-containing protein</fullName>
    </recommendedName>
</protein>
<dbReference type="GO" id="GO:0005737">
    <property type="term" value="C:cytoplasm"/>
    <property type="evidence" value="ECO:0007669"/>
    <property type="project" value="TreeGrafter"/>
</dbReference>
<dbReference type="InterPro" id="IPR050130">
    <property type="entry name" value="ClpA_ClpB"/>
</dbReference>
<dbReference type="PRINTS" id="PR00300">
    <property type="entry name" value="CLPPROTEASEA"/>
</dbReference>
<dbReference type="InterPro" id="IPR027417">
    <property type="entry name" value="P-loop_NTPase"/>
</dbReference>
<dbReference type="GO" id="GO:0016887">
    <property type="term" value="F:ATP hydrolysis activity"/>
    <property type="evidence" value="ECO:0007669"/>
    <property type="project" value="InterPro"/>
</dbReference>
<evidence type="ECO:0000313" key="7">
    <source>
        <dbReference type="Proteomes" id="UP000813462"/>
    </source>
</evidence>
<dbReference type="SUPFAM" id="SSF52540">
    <property type="entry name" value="P-loop containing nucleoside triphosphate hydrolases"/>
    <property type="match status" value="1"/>
</dbReference>
<evidence type="ECO:0000313" key="6">
    <source>
        <dbReference type="EMBL" id="KAH7514707.1"/>
    </source>
</evidence>
<evidence type="ECO:0000256" key="1">
    <source>
        <dbReference type="ARBA" id="ARBA00022528"/>
    </source>
</evidence>
<keyword evidence="4" id="KW-0067">ATP-binding</keyword>
<evidence type="ECO:0000259" key="5">
    <source>
        <dbReference type="Pfam" id="PF07724"/>
    </source>
</evidence>
<evidence type="ECO:0000256" key="4">
    <source>
        <dbReference type="ARBA" id="ARBA00022840"/>
    </source>
</evidence>
<feature type="domain" description="ATPase AAA-type core" evidence="5">
    <location>
        <begin position="25"/>
        <end position="99"/>
    </location>
</feature>
<dbReference type="AlphaFoldDB" id="A0A978UIS6"/>
<dbReference type="GO" id="GO:0034605">
    <property type="term" value="P:cellular response to heat"/>
    <property type="evidence" value="ECO:0007669"/>
    <property type="project" value="TreeGrafter"/>
</dbReference>
<accession>A0A978UIS6</accession>
<dbReference type="PANTHER" id="PTHR11638">
    <property type="entry name" value="ATP-DEPENDENT CLP PROTEASE"/>
    <property type="match status" value="1"/>
</dbReference>
<keyword evidence="1" id="KW-0150">Chloroplast</keyword>
<dbReference type="Proteomes" id="UP000813462">
    <property type="component" value="Unassembled WGS sequence"/>
</dbReference>
<dbReference type="InterPro" id="IPR003959">
    <property type="entry name" value="ATPase_AAA_core"/>
</dbReference>
<dbReference type="PANTHER" id="PTHR11638:SF155">
    <property type="entry name" value="CHAPERONE PROTEIN CLPC1, CHLOROPLASTIC-LIKE"/>
    <property type="match status" value="1"/>
</dbReference>
<name>A0A978UIS6_ZIZJJ</name>
<proteinExistence type="predicted"/>
<dbReference type="GO" id="GO:0005524">
    <property type="term" value="F:ATP binding"/>
    <property type="evidence" value="ECO:0007669"/>
    <property type="project" value="UniProtKB-KW"/>
</dbReference>
<gene>
    <name evidence="6" type="ORF">FEM48_Zijuj11G0118900</name>
</gene>
<dbReference type="Pfam" id="PF07724">
    <property type="entry name" value="AAA_2"/>
    <property type="match status" value="1"/>
</dbReference>
<keyword evidence="2" id="KW-0677">Repeat</keyword>
<reference evidence="6" key="1">
    <citation type="journal article" date="2021" name="Front. Plant Sci.">
        <title>Chromosome-Scale Genome Assembly for Chinese Sour Jujube and Insights Into Its Genome Evolution and Domestication Signature.</title>
        <authorList>
            <person name="Shen L.-Y."/>
            <person name="Luo H."/>
            <person name="Wang X.-L."/>
            <person name="Wang X.-M."/>
            <person name="Qiu X.-J."/>
            <person name="Liu H."/>
            <person name="Zhou S.-S."/>
            <person name="Jia K.-H."/>
            <person name="Nie S."/>
            <person name="Bao Y.-T."/>
            <person name="Zhang R.-G."/>
            <person name="Yun Q.-Z."/>
            <person name="Chai Y.-H."/>
            <person name="Lu J.-Y."/>
            <person name="Li Y."/>
            <person name="Zhao S.-W."/>
            <person name="Mao J.-F."/>
            <person name="Jia S.-G."/>
            <person name="Mao Y.-M."/>
        </authorList>
    </citation>
    <scope>NUCLEOTIDE SEQUENCE</scope>
    <source>
        <strain evidence="6">AT0</strain>
        <tissue evidence="6">Leaf</tissue>
    </source>
</reference>
<dbReference type="InterPro" id="IPR001270">
    <property type="entry name" value="ClpA/B"/>
</dbReference>
<evidence type="ECO:0000256" key="2">
    <source>
        <dbReference type="ARBA" id="ARBA00022737"/>
    </source>
</evidence>
<dbReference type="EMBL" id="JAEACU010000011">
    <property type="protein sequence ID" value="KAH7514707.1"/>
    <property type="molecule type" value="Genomic_DNA"/>
</dbReference>